<protein>
    <submittedName>
        <fullName evidence="2">Zinc ribbon domain-containing protein</fullName>
    </submittedName>
</protein>
<reference evidence="2 3" key="1">
    <citation type="submission" date="2019-07" db="EMBL/GenBank/DDBJ databases">
        <title>Description of 53C-WASEF.</title>
        <authorList>
            <person name="Pitt A."/>
            <person name="Hahn M.W."/>
        </authorList>
    </citation>
    <scope>NUCLEOTIDE SEQUENCE [LARGE SCALE GENOMIC DNA]</scope>
    <source>
        <strain evidence="2 3">53C-WASEF</strain>
    </source>
</reference>
<comment type="caution">
    <text evidence="2">The sequence shown here is derived from an EMBL/GenBank/DDBJ whole genome shotgun (WGS) entry which is preliminary data.</text>
</comment>
<dbReference type="OrthoDB" id="215655at2"/>
<dbReference type="Pfam" id="PF09723">
    <property type="entry name" value="Zn_ribbon_8"/>
    <property type="match status" value="1"/>
</dbReference>
<gene>
    <name evidence="2" type="ORF">FPL22_16595</name>
</gene>
<name>A0A556QES0_9BACT</name>
<dbReference type="AlphaFoldDB" id="A0A556QES0"/>
<dbReference type="Proteomes" id="UP000315648">
    <property type="component" value="Unassembled WGS sequence"/>
</dbReference>
<keyword evidence="3" id="KW-1185">Reference proteome</keyword>
<dbReference type="SMART" id="SM00834">
    <property type="entry name" value="CxxC_CXXC_SSSS"/>
    <property type="match status" value="1"/>
</dbReference>
<sequence>MPVYRYAPLKSPCKLCGEGFDHRHDASDPALADCPTCGQAVSRVIVQPVNTPKLLAPTSVSKAKQAGFTVFKRINDNEFERQ</sequence>
<organism evidence="2 3">
    <name type="scientific">Rariglobus hedericola</name>
    <dbReference type="NCBI Taxonomy" id="2597822"/>
    <lineage>
        <taxon>Bacteria</taxon>
        <taxon>Pseudomonadati</taxon>
        <taxon>Verrucomicrobiota</taxon>
        <taxon>Opitutia</taxon>
        <taxon>Opitutales</taxon>
        <taxon>Opitutaceae</taxon>
        <taxon>Rariglobus</taxon>
    </lineage>
</organism>
<feature type="domain" description="Putative regulatory protein FmdB zinc ribbon" evidence="1">
    <location>
        <begin position="1"/>
        <end position="46"/>
    </location>
</feature>
<proteinExistence type="predicted"/>
<dbReference type="EMBL" id="VMBG01000004">
    <property type="protein sequence ID" value="TSJ75143.1"/>
    <property type="molecule type" value="Genomic_DNA"/>
</dbReference>
<evidence type="ECO:0000313" key="3">
    <source>
        <dbReference type="Proteomes" id="UP000315648"/>
    </source>
</evidence>
<accession>A0A556QES0</accession>
<dbReference type="InterPro" id="IPR013429">
    <property type="entry name" value="Regulatory_FmdB_Zinc_ribbon"/>
</dbReference>
<evidence type="ECO:0000259" key="1">
    <source>
        <dbReference type="SMART" id="SM00834"/>
    </source>
</evidence>
<evidence type="ECO:0000313" key="2">
    <source>
        <dbReference type="EMBL" id="TSJ75143.1"/>
    </source>
</evidence>
<dbReference type="NCBIfam" id="TIGR02605">
    <property type="entry name" value="CxxC_CxxC_SSSS"/>
    <property type="match status" value="1"/>
</dbReference>